<evidence type="ECO:0000313" key="2">
    <source>
        <dbReference type="EMBL" id="MCA6073685.1"/>
    </source>
</evidence>
<evidence type="ECO:0000313" key="3">
    <source>
        <dbReference type="Proteomes" id="UP001139409"/>
    </source>
</evidence>
<gene>
    <name evidence="2" type="ORF">LDX50_02345</name>
</gene>
<feature type="chain" id="PRO_5040825971" description="Outer membrane protein beta-barrel domain-containing protein" evidence="1">
    <location>
        <begin position="21"/>
        <end position="248"/>
    </location>
</feature>
<accession>A0A9X1KVH3</accession>
<comment type="caution">
    <text evidence="2">The sequence shown here is derived from an EMBL/GenBank/DDBJ whole genome shotgun (WGS) entry which is preliminary data.</text>
</comment>
<dbReference type="Proteomes" id="UP001139409">
    <property type="component" value="Unassembled WGS sequence"/>
</dbReference>
<name>A0A9X1KVH3_9BACT</name>
<keyword evidence="3" id="KW-1185">Reference proteome</keyword>
<evidence type="ECO:0000256" key="1">
    <source>
        <dbReference type="SAM" id="SignalP"/>
    </source>
</evidence>
<proteinExistence type="predicted"/>
<protein>
    <recommendedName>
        <fullName evidence="4">Outer membrane protein beta-barrel domain-containing protein</fullName>
    </recommendedName>
</protein>
<evidence type="ECO:0008006" key="4">
    <source>
        <dbReference type="Google" id="ProtNLM"/>
    </source>
</evidence>
<reference evidence="2" key="1">
    <citation type="submission" date="2021-09" db="EMBL/GenBank/DDBJ databases">
        <title>Fulvivirga sp. isolated from coastal sediment.</title>
        <authorList>
            <person name="Yu H."/>
        </authorList>
    </citation>
    <scope>NUCLEOTIDE SEQUENCE</scope>
    <source>
        <strain evidence="2">1062</strain>
    </source>
</reference>
<organism evidence="2 3">
    <name type="scientific">Fulvivirga sedimenti</name>
    <dbReference type="NCBI Taxonomy" id="2879465"/>
    <lineage>
        <taxon>Bacteria</taxon>
        <taxon>Pseudomonadati</taxon>
        <taxon>Bacteroidota</taxon>
        <taxon>Cytophagia</taxon>
        <taxon>Cytophagales</taxon>
        <taxon>Fulvivirgaceae</taxon>
        <taxon>Fulvivirga</taxon>
    </lineage>
</organism>
<dbReference type="RefSeq" id="WP_225696796.1">
    <property type="nucleotide sequence ID" value="NZ_JAIXNE010000001.1"/>
</dbReference>
<feature type="signal peptide" evidence="1">
    <location>
        <begin position="1"/>
        <end position="20"/>
    </location>
</feature>
<dbReference type="AlphaFoldDB" id="A0A9X1KVH3"/>
<keyword evidence="1" id="KW-0732">Signal</keyword>
<dbReference type="EMBL" id="JAIXNE010000001">
    <property type="protein sequence ID" value="MCA6073685.1"/>
    <property type="molecule type" value="Genomic_DNA"/>
</dbReference>
<sequence length="248" mass="28144">MKTTMYFILLLVLSGQVAFAQDQEENKHEYKHRGGTHNHFDIDLGLNNWLEDGSNPGGAAYEVKPWGSWYVALKSINDTHTGGKFHLLWGPDVSFYTFKFQDPSVRLTKTDNEVIFSREDISGARKSKLEVIYLGFSVVPMLQFGDRHGHSHWDHGDFAFGSNSGGFRVGVGAYGGYRIGSKVKYVVNSDGKNKDKDHDNFFLENWRYGLRFQAGFREVDFFFNYDLNEIFSEGRGPALNAISFGVIL</sequence>